<protein>
    <submittedName>
        <fullName evidence="1">Uncharacterized protein</fullName>
    </submittedName>
</protein>
<sequence>MIDEFPCNVPSANTSTRPLQVDIMLPAQVGGLMREHGATRIHALIRARSSSRLRARCIPFTIHAASRRLRRGRDSSGLRLSIVRTLVLKTLLLHVVVLDGVKNITAKGVKSATSRNDGADDSDFARRLLSRSTTSSPCGRRCWWTLASRARGTWRNFEGGRRRACARYWSRRSCP</sequence>
<dbReference type="EMBL" id="VDMD01000043">
    <property type="protein sequence ID" value="TRM57734.1"/>
    <property type="molecule type" value="Genomic_DNA"/>
</dbReference>
<gene>
    <name evidence="1" type="ORF">BD626DRAFT_513874</name>
</gene>
<evidence type="ECO:0000313" key="2">
    <source>
        <dbReference type="Proteomes" id="UP000320762"/>
    </source>
</evidence>
<name>A0A550BYU7_9AGAR</name>
<keyword evidence="2" id="KW-1185">Reference proteome</keyword>
<comment type="caution">
    <text evidence="1">The sequence shown here is derived from an EMBL/GenBank/DDBJ whole genome shotgun (WGS) entry which is preliminary data.</text>
</comment>
<accession>A0A550BYU7</accession>
<organism evidence="1 2">
    <name type="scientific">Schizophyllum amplum</name>
    <dbReference type="NCBI Taxonomy" id="97359"/>
    <lineage>
        <taxon>Eukaryota</taxon>
        <taxon>Fungi</taxon>
        <taxon>Dikarya</taxon>
        <taxon>Basidiomycota</taxon>
        <taxon>Agaricomycotina</taxon>
        <taxon>Agaricomycetes</taxon>
        <taxon>Agaricomycetidae</taxon>
        <taxon>Agaricales</taxon>
        <taxon>Schizophyllaceae</taxon>
        <taxon>Schizophyllum</taxon>
    </lineage>
</organism>
<dbReference type="Proteomes" id="UP000320762">
    <property type="component" value="Unassembled WGS sequence"/>
</dbReference>
<evidence type="ECO:0000313" key="1">
    <source>
        <dbReference type="EMBL" id="TRM57734.1"/>
    </source>
</evidence>
<dbReference type="AlphaFoldDB" id="A0A550BYU7"/>
<proteinExistence type="predicted"/>
<reference evidence="1 2" key="1">
    <citation type="journal article" date="2019" name="New Phytol.">
        <title>Comparative genomics reveals unique wood-decay strategies and fruiting body development in the Schizophyllaceae.</title>
        <authorList>
            <person name="Almasi E."/>
            <person name="Sahu N."/>
            <person name="Krizsan K."/>
            <person name="Balint B."/>
            <person name="Kovacs G.M."/>
            <person name="Kiss B."/>
            <person name="Cseklye J."/>
            <person name="Drula E."/>
            <person name="Henrissat B."/>
            <person name="Nagy I."/>
            <person name="Chovatia M."/>
            <person name="Adam C."/>
            <person name="LaButti K."/>
            <person name="Lipzen A."/>
            <person name="Riley R."/>
            <person name="Grigoriev I.V."/>
            <person name="Nagy L.G."/>
        </authorList>
    </citation>
    <scope>NUCLEOTIDE SEQUENCE [LARGE SCALE GENOMIC DNA]</scope>
    <source>
        <strain evidence="1 2">NL-1724</strain>
    </source>
</reference>